<gene>
    <name evidence="2" type="ORF">I0C86_10935</name>
</gene>
<evidence type="ECO:0008006" key="4">
    <source>
        <dbReference type="Google" id="ProtNLM"/>
    </source>
</evidence>
<protein>
    <recommendedName>
        <fullName evidence="4">Lipoprotein</fullName>
    </recommendedName>
</protein>
<evidence type="ECO:0000313" key="3">
    <source>
        <dbReference type="Proteomes" id="UP000638560"/>
    </source>
</evidence>
<dbReference type="Proteomes" id="UP000638560">
    <property type="component" value="Unassembled WGS sequence"/>
</dbReference>
<reference evidence="2 3" key="1">
    <citation type="submission" date="2020-11" db="EMBL/GenBank/DDBJ databases">
        <title>A novel isolate from a Black sea contaminated sediment with potential to produce alkanes: Plantactinospora alkalitolerans sp. nov.</title>
        <authorList>
            <person name="Carro L."/>
            <person name="Veyisoglu A."/>
            <person name="Guven K."/>
            <person name="Schumann P."/>
            <person name="Klenk H.-P."/>
            <person name="Sahin N."/>
        </authorList>
    </citation>
    <scope>NUCLEOTIDE SEQUENCE [LARGE SCALE GENOMIC DNA]</scope>
    <source>
        <strain evidence="2 3">S1510</strain>
    </source>
</reference>
<organism evidence="2 3">
    <name type="scientific">Plantactinospora alkalitolerans</name>
    <dbReference type="NCBI Taxonomy" id="2789879"/>
    <lineage>
        <taxon>Bacteria</taxon>
        <taxon>Bacillati</taxon>
        <taxon>Actinomycetota</taxon>
        <taxon>Actinomycetes</taxon>
        <taxon>Micromonosporales</taxon>
        <taxon>Micromonosporaceae</taxon>
        <taxon>Plantactinospora</taxon>
    </lineage>
</organism>
<keyword evidence="3" id="KW-1185">Reference proteome</keyword>
<proteinExistence type="predicted"/>
<comment type="caution">
    <text evidence="2">The sequence shown here is derived from an EMBL/GenBank/DDBJ whole genome shotgun (WGS) entry which is preliminary data.</text>
</comment>
<sequence length="97" mass="10080">MVRSKIFGMVLFALFLTADCRSVLPAVSPPNTSGESPSPSVSASADPAGFTACVRAHGMPEFPDLDEFGGFDLGPGSGVDPGTPEYHDAYEACQNNV</sequence>
<name>A0ABS0GTV4_9ACTN</name>
<accession>A0ABS0GTV4</accession>
<keyword evidence="1" id="KW-0732">Signal</keyword>
<feature type="chain" id="PRO_5047289021" description="Lipoprotein" evidence="1">
    <location>
        <begin position="19"/>
        <end position="97"/>
    </location>
</feature>
<evidence type="ECO:0000256" key="1">
    <source>
        <dbReference type="SAM" id="SignalP"/>
    </source>
</evidence>
<evidence type="ECO:0000313" key="2">
    <source>
        <dbReference type="EMBL" id="MBF9129479.1"/>
    </source>
</evidence>
<dbReference type="EMBL" id="JADPUN010000120">
    <property type="protein sequence ID" value="MBF9129479.1"/>
    <property type="molecule type" value="Genomic_DNA"/>
</dbReference>
<feature type="signal peptide" evidence="1">
    <location>
        <begin position="1"/>
        <end position="18"/>
    </location>
</feature>